<keyword evidence="2" id="KW-1185">Reference proteome</keyword>
<protein>
    <submittedName>
        <fullName evidence="1">Uncharacterized protein</fullName>
    </submittedName>
</protein>
<organism evidence="1 2">
    <name type="scientific">Penicillium polonicum</name>
    <dbReference type="NCBI Taxonomy" id="60169"/>
    <lineage>
        <taxon>Eukaryota</taxon>
        <taxon>Fungi</taxon>
        <taxon>Dikarya</taxon>
        <taxon>Ascomycota</taxon>
        <taxon>Pezizomycotina</taxon>
        <taxon>Eurotiomycetes</taxon>
        <taxon>Eurotiomycetidae</taxon>
        <taxon>Eurotiales</taxon>
        <taxon>Aspergillaceae</taxon>
        <taxon>Penicillium</taxon>
    </lineage>
</organism>
<sequence length="308" mass="33696">MALIQAGSTDPVVSDASSLMSDLPDGYVVHHFSSFKLLRTCAKTLLDSLQSEPENQWLVILGLSQTAVRKLDEDHSCLGGINYRFSWESSSGLLKVIPFFEHDSITDTFTRVIDLSLINIGIISPASRTWVGITTYKPTTNKGKQADQGFLPPSRCPPAPGLPPGWPTLTIETGLSESLSQLRKDALWWLSNSSGEVRIVLVISISKRKDKVFVEKWQLAPPTSPRPLTRTHIQTLCEQIPNIPPLVPQQAISQQAYCAHEVEVTANSVTGAPLTLPFVAVYNRAPTAGEGDIVFTAQDFLSITGNLF</sequence>
<gene>
    <name evidence="1" type="ORF">PENPOL_c001G05263</name>
</gene>
<proteinExistence type="predicted"/>
<dbReference type="Proteomes" id="UP000191408">
    <property type="component" value="Unassembled WGS sequence"/>
</dbReference>
<comment type="caution">
    <text evidence="1">The sequence shown here is derived from an EMBL/GenBank/DDBJ whole genome shotgun (WGS) entry which is preliminary data.</text>
</comment>
<dbReference type="OrthoDB" id="76567at2759"/>
<name>A0A1V6P337_PENPO</name>
<reference evidence="2" key="1">
    <citation type="journal article" date="2017" name="Nat. Microbiol.">
        <title>Global analysis of biosynthetic gene clusters reveals vast potential of secondary metabolite production in Penicillium species.</title>
        <authorList>
            <person name="Nielsen J.C."/>
            <person name="Grijseels S."/>
            <person name="Prigent S."/>
            <person name="Ji B."/>
            <person name="Dainat J."/>
            <person name="Nielsen K.F."/>
            <person name="Frisvad J.C."/>
            <person name="Workman M."/>
            <person name="Nielsen J."/>
        </authorList>
    </citation>
    <scope>NUCLEOTIDE SEQUENCE [LARGE SCALE GENOMIC DNA]</scope>
    <source>
        <strain evidence="2">IBT 4502</strain>
    </source>
</reference>
<dbReference type="EMBL" id="MDYM01000001">
    <property type="protein sequence ID" value="OQD71385.1"/>
    <property type="molecule type" value="Genomic_DNA"/>
</dbReference>
<dbReference type="AlphaFoldDB" id="A0A1V6P337"/>
<evidence type="ECO:0000313" key="1">
    <source>
        <dbReference type="EMBL" id="OQD71385.1"/>
    </source>
</evidence>
<evidence type="ECO:0000313" key="2">
    <source>
        <dbReference type="Proteomes" id="UP000191408"/>
    </source>
</evidence>
<accession>A0A1V6P337</accession>